<comment type="caution">
    <text evidence="1">The sequence shown here is derived from an EMBL/GenBank/DDBJ whole genome shotgun (WGS) entry which is preliminary data.</text>
</comment>
<dbReference type="Proteomes" id="UP001501358">
    <property type="component" value="Unassembled WGS sequence"/>
</dbReference>
<dbReference type="EMBL" id="BAAATA010000003">
    <property type="protein sequence ID" value="GAA2473870.1"/>
    <property type="molecule type" value="Genomic_DNA"/>
</dbReference>
<evidence type="ECO:0000313" key="1">
    <source>
        <dbReference type="EMBL" id="GAA2473870.1"/>
    </source>
</evidence>
<keyword evidence="2" id="KW-1185">Reference proteome</keyword>
<dbReference type="Gene3D" id="3.40.50.1820">
    <property type="entry name" value="alpha/beta hydrolase"/>
    <property type="match status" value="1"/>
</dbReference>
<gene>
    <name evidence="1" type="ORF">GCM10010406_07280</name>
</gene>
<proteinExistence type="predicted"/>
<accession>A0ABN3L0R6</accession>
<name>A0ABN3L0R6_9ACTN</name>
<dbReference type="InterPro" id="IPR029058">
    <property type="entry name" value="AB_hydrolase_fold"/>
</dbReference>
<evidence type="ECO:0000313" key="2">
    <source>
        <dbReference type="Proteomes" id="UP001501358"/>
    </source>
</evidence>
<dbReference type="SUPFAM" id="SSF53474">
    <property type="entry name" value="alpha/beta-Hydrolases"/>
    <property type="match status" value="1"/>
</dbReference>
<organism evidence="1 2">
    <name type="scientific">Streptomyces thermolineatus</name>
    <dbReference type="NCBI Taxonomy" id="44033"/>
    <lineage>
        <taxon>Bacteria</taxon>
        <taxon>Bacillati</taxon>
        <taxon>Actinomycetota</taxon>
        <taxon>Actinomycetes</taxon>
        <taxon>Kitasatosporales</taxon>
        <taxon>Streptomycetaceae</taxon>
        <taxon>Streptomyces</taxon>
    </lineage>
</organism>
<sequence length="67" mass="7257">MRAPALVVTGECDPDFADPAGEGRWIADRLSGDLVLVPQAGHYPHAEYPELVNPQVVDFVTRVARNG</sequence>
<dbReference type="RefSeq" id="WP_344381635.1">
    <property type="nucleotide sequence ID" value="NZ_BAAATA010000003.1"/>
</dbReference>
<evidence type="ECO:0008006" key="3">
    <source>
        <dbReference type="Google" id="ProtNLM"/>
    </source>
</evidence>
<reference evidence="1 2" key="1">
    <citation type="journal article" date="2019" name="Int. J. Syst. Evol. Microbiol.">
        <title>The Global Catalogue of Microorganisms (GCM) 10K type strain sequencing project: providing services to taxonomists for standard genome sequencing and annotation.</title>
        <authorList>
            <consortium name="The Broad Institute Genomics Platform"/>
            <consortium name="The Broad Institute Genome Sequencing Center for Infectious Disease"/>
            <person name="Wu L."/>
            <person name="Ma J."/>
        </authorList>
    </citation>
    <scope>NUCLEOTIDE SEQUENCE [LARGE SCALE GENOMIC DNA]</scope>
    <source>
        <strain evidence="1 2">JCM 6307</strain>
    </source>
</reference>
<protein>
    <recommendedName>
        <fullName evidence="3">Alpha/beta hydrolase</fullName>
    </recommendedName>
</protein>